<dbReference type="PROSITE" id="PS51664">
    <property type="entry name" value="YCAO"/>
    <property type="match status" value="1"/>
</dbReference>
<dbReference type="InterPro" id="IPR003776">
    <property type="entry name" value="YcaO-like_dom"/>
</dbReference>
<reference evidence="2 3" key="1">
    <citation type="submission" date="2019-03" db="EMBL/GenBank/DDBJ databases">
        <title>Genome sequence of Sphingomonas sp. 17J27-24.</title>
        <authorList>
            <person name="Kim M."/>
            <person name="Maeng S."/>
            <person name="Sathiyaraj S."/>
        </authorList>
    </citation>
    <scope>NUCLEOTIDE SEQUENCE [LARGE SCALE GENOMIC DNA]</scope>
    <source>
        <strain evidence="2 3">17J27-24</strain>
    </source>
</reference>
<dbReference type="PANTHER" id="PTHR37809">
    <property type="entry name" value="RIBOSOMAL PROTEIN S12 METHYLTHIOTRANSFERASE ACCESSORY FACTOR YCAO"/>
    <property type="match status" value="1"/>
</dbReference>
<feature type="domain" description="YcaO" evidence="1">
    <location>
        <begin position="67"/>
        <end position="444"/>
    </location>
</feature>
<evidence type="ECO:0000313" key="2">
    <source>
        <dbReference type="EMBL" id="TFI57027.1"/>
    </source>
</evidence>
<dbReference type="Gene3D" id="3.30.1330.230">
    <property type="match status" value="1"/>
</dbReference>
<sequence>MGYQPAPASLRRLRDMFDDLVDPRVGIIQYVSENAKEAGAPDFFRYAARASDTKAFCPQSNFDVASAAAATREMALAKTLGEAVERYCAAIFDPAELPIWSRLEAPFPCVDPASFALFAPDQFGTPGFVFEPWHDGTPLRWTMARDLVTGDAVGVPACFVYVPYFFDRAAGEVPIAQPISTGLACHCSIEEATIGGLCEVIERDAFTLTWQGRLSHPRIELSSLSAANRDLVGRLAAAGYRVDLMDATTDSLIPSIVGTLRSLSPCGLPLVVAASTSVDAEDAVGKCLEELAHTERYMWQLRNTTPDVPFVAGHTNVVDQVTHLRFWNDAERLALARWLWASDRVIDFADLPTTHSGSPAECLQHLLRRITETGHRPLAVDLSTPDVAEAGLRVVRAIIPGYHPLHMGHIVRARGGERLWTVPQRLGHRPVEPGGDNPYPHPFP</sequence>
<name>A0A4Y8ZNJ6_9SPHN</name>
<dbReference type="Gene3D" id="3.30.40.250">
    <property type="match status" value="1"/>
</dbReference>
<evidence type="ECO:0000313" key="3">
    <source>
        <dbReference type="Proteomes" id="UP000298213"/>
    </source>
</evidence>
<comment type="caution">
    <text evidence="2">The sequence shown here is derived from an EMBL/GenBank/DDBJ whole genome shotgun (WGS) entry which is preliminary data.</text>
</comment>
<protein>
    <recommendedName>
        <fullName evidence="1">YcaO domain-containing protein</fullName>
    </recommendedName>
</protein>
<dbReference type="PANTHER" id="PTHR37809:SF1">
    <property type="entry name" value="RIBOSOMAL PROTEIN S12 METHYLTHIOTRANSFERASE ACCESSORY FACTOR YCAO"/>
    <property type="match status" value="1"/>
</dbReference>
<organism evidence="2 3">
    <name type="scientific">Sphingomonas parva</name>
    <dbReference type="NCBI Taxonomy" id="2555898"/>
    <lineage>
        <taxon>Bacteria</taxon>
        <taxon>Pseudomonadati</taxon>
        <taxon>Pseudomonadota</taxon>
        <taxon>Alphaproteobacteria</taxon>
        <taxon>Sphingomonadales</taxon>
        <taxon>Sphingomonadaceae</taxon>
        <taxon>Sphingomonas</taxon>
    </lineage>
</organism>
<accession>A0A4Y8ZNJ6</accession>
<dbReference type="Gene3D" id="3.30.160.660">
    <property type="match status" value="1"/>
</dbReference>
<dbReference type="NCBIfam" id="TIGR03604">
    <property type="entry name" value="TOMM_cyclo_SagD"/>
    <property type="match status" value="1"/>
</dbReference>
<dbReference type="Proteomes" id="UP000298213">
    <property type="component" value="Unassembled WGS sequence"/>
</dbReference>
<dbReference type="Pfam" id="PF02624">
    <property type="entry name" value="YcaO"/>
    <property type="match status" value="1"/>
</dbReference>
<proteinExistence type="predicted"/>
<dbReference type="RefSeq" id="WP_135089303.1">
    <property type="nucleotide sequence ID" value="NZ_SPDV01000041.1"/>
</dbReference>
<keyword evidence="3" id="KW-1185">Reference proteome</keyword>
<dbReference type="EMBL" id="SPDV01000041">
    <property type="protein sequence ID" value="TFI57027.1"/>
    <property type="molecule type" value="Genomic_DNA"/>
</dbReference>
<dbReference type="AlphaFoldDB" id="A0A4Y8ZNJ6"/>
<dbReference type="InterPro" id="IPR027624">
    <property type="entry name" value="TOMM_cyclo_SagD"/>
</dbReference>
<dbReference type="OrthoDB" id="2379922at2"/>
<gene>
    <name evidence="2" type="ORF">E2493_17185</name>
</gene>
<evidence type="ECO:0000259" key="1">
    <source>
        <dbReference type="PROSITE" id="PS51664"/>
    </source>
</evidence>